<proteinExistence type="predicted"/>
<sequence length="413" mass="47150">MTTNRSSISLEERVLSASTDDQQKWQNLIFRLLRNLELDPTLRKEAEDEYQRIGRRLAEKLDVQSHEITVFAQGSMSTQTTVPAKGNTNFDLDVVAFLHAPKFNNAEAEALFHMVGNALKGDASAGEPEERRRCWKLPFPGKRFYFDITPAKKDLHGYYSDKLLVRDVEGFKGWSPSNPAEFTEWFNAQAELEFRFTTNYFIEARGIALDHIEPLPQEPVSPFDVLRRTVQLMKLHRDHTYWEATPERKKAQPISVILVTLAAKSYEWLYGQGRQFATPLELVFALVAKMRDFVRFDNQAGWCVENPVLPMENFAERWNDEGSNRADEFGWWHDTFSQHLSMLFDDEFTSARHEEKLRKAFGGNVSDAWRAAQAKPYFGQSGQMTSLRNSLATAAANATQPLPTGAKGSNNLA</sequence>
<evidence type="ECO:0000313" key="2">
    <source>
        <dbReference type="EMBL" id="GGP21891.1"/>
    </source>
</evidence>
<comment type="caution">
    <text evidence="2">The sequence shown here is derived from an EMBL/GenBank/DDBJ whole genome shotgun (WGS) entry which is preliminary data.</text>
</comment>
<dbReference type="Proteomes" id="UP000637267">
    <property type="component" value="Unassembled WGS sequence"/>
</dbReference>
<keyword evidence="3" id="KW-1185">Reference proteome</keyword>
<accession>A0ABQ2P9S6</accession>
<reference evidence="3" key="1">
    <citation type="journal article" date="2019" name="Int. J. Syst. Evol. Microbiol.">
        <title>The Global Catalogue of Microorganisms (GCM) 10K type strain sequencing project: providing services to taxonomists for standard genome sequencing and annotation.</title>
        <authorList>
            <consortium name="The Broad Institute Genomics Platform"/>
            <consortium name="The Broad Institute Genome Sequencing Center for Infectious Disease"/>
            <person name="Wu L."/>
            <person name="Ma J."/>
        </authorList>
    </citation>
    <scope>NUCLEOTIDE SEQUENCE [LARGE SCALE GENOMIC DNA]</scope>
    <source>
        <strain evidence="3">CGMCC 1.8859</strain>
    </source>
</reference>
<evidence type="ECO:0000256" key="1">
    <source>
        <dbReference type="ARBA" id="ARBA00023118"/>
    </source>
</evidence>
<name>A0ABQ2P9S6_9NEIS</name>
<keyword evidence="1" id="KW-0051">Antiviral defense</keyword>
<dbReference type="CDD" id="cd05400">
    <property type="entry name" value="NT_2-5OAS_ClassI-CCAase"/>
    <property type="match status" value="1"/>
</dbReference>
<dbReference type="Pfam" id="PF18144">
    <property type="entry name" value="SMODS"/>
    <property type="match status" value="1"/>
</dbReference>
<evidence type="ECO:0000313" key="3">
    <source>
        <dbReference type="Proteomes" id="UP000637267"/>
    </source>
</evidence>
<dbReference type="InterPro" id="IPR006116">
    <property type="entry name" value="NT_2-5OAS_ClassI-CCAase"/>
</dbReference>
<gene>
    <name evidence="2" type="ORF">GCM10010970_22720</name>
</gene>
<dbReference type="EMBL" id="BMLX01000002">
    <property type="protein sequence ID" value="GGP21891.1"/>
    <property type="molecule type" value="Genomic_DNA"/>
</dbReference>
<evidence type="ECO:0008006" key="4">
    <source>
        <dbReference type="Google" id="ProtNLM"/>
    </source>
</evidence>
<organism evidence="2 3">
    <name type="scientific">Silvimonas iriomotensis</name>
    <dbReference type="NCBI Taxonomy" id="449662"/>
    <lineage>
        <taxon>Bacteria</taxon>
        <taxon>Pseudomonadati</taxon>
        <taxon>Pseudomonadota</taxon>
        <taxon>Betaproteobacteria</taxon>
        <taxon>Neisseriales</taxon>
        <taxon>Chitinibacteraceae</taxon>
        <taxon>Silvimonas</taxon>
    </lineage>
</organism>
<dbReference type="RefSeq" id="WP_188704427.1">
    <property type="nucleotide sequence ID" value="NZ_BMLX01000002.1"/>
</dbReference>
<protein>
    <recommendedName>
        <fullName evidence="4">Nucleotidyltransferase</fullName>
    </recommendedName>
</protein>